<keyword evidence="3" id="KW-1185">Reference proteome</keyword>
<dbReference type="OrthoDB" id="10520360at2759"/>
<evidence type="ECO:0000313" key="2">
    <source>
        <dbReference type="EnsemblMetazoa" id="XP_012056212.1"/>
    </source>
</evidence>
<name>A0A158NFA4_ATTCE</name>
<evidence type="ECO:0000313" key="3">
    <source>
        <dbReference type="Proteomes" id="UP000005205"/>
    </source>
</evidence>
<accession>A0A158NFA4</accession>
<dbReference type="Proteomes" id="UP000005205">
    <property type="component" value="Unassembled WGS sequence"/>
</dbReference>
<dbReference type="EMBL" id="ADTU01001531">
    <property type="status" value="NOT_ANNOTATED_CDS"/>
    <property type="molecule type" value="Genomic_DNA"/>
</dbReference>
<protein>
    <submittedName>
        <fullName evidence="2">Uncharacterized protein</fullName>
    </submittedName>
</protein>
<reference evidence="3" key="1">
    <citation type="journal article" date="2011" name="PLoS Genet.">
        <title>The genome sequence of the leaf-cutter ant Atta cephalotes reveals insights into its obligate symbiotic lifestyle.</title>
        <authorList>
            <person name="Suen G."/>
            <person name="Teiling C."/>
            <person name="Li L."/>
            <person name="Holt C."/>
            <person name="Abouheif E."/>
            <person name="Bornberg-Bauer E."/>
            <person name="Bouffard P."/>
            <person name="Caldera E.J."/>
            <person name="Cash E."/>
            <person name="Cavanaugh A."/>
            <person name="Denas O."/>
            <person name="Elhaik E."/>
            <person name="Fave M.J."/>
            <person name="Gadau J."/>
            <person name="Gibson J.D."/>
            <person name="Graur D."/>
            <person name="Grubbs K.J."/>
            <person name="Hagen D.E."/>
            <person name="Harkins T.T."/>
            <person name="Helmkampf M."/>
            <person name="Hu H."/>
            <person name="Johnson B.R."/>
            <person name="Kim J."/>
            <person name="Marsh S.E."/>
            <person name="Moeller J.A."/>
            <person name="Munoz-Torres M.C."/>
            <person name="Murphy M.C."/>
            <person name="Naughton M.C."/>
            <person name="Nigam S."/>
            <person name="Overson R."/>
            <person name="Rajakumar R."/>
            <person name="Reese J.T."/>
            <person name="Scott J.J."/>
            <person name="Smith C.R."/>
            <person name="Tao S."/>
            <person name="Tsutsui N.D."/>
            <person name="Viljakainen L."/>
            <person name="Wissler L."/>
            <person name="Yandell M.D."/>
            <person name="Zimmer F."/>
            <person name="Taylor J."/>
            <person name="Slater S.C."/>
            <person name="Clifton S.W."/>
            <person name="Warren W.C."/>
            <person name="Elsik C.G."/>
            <person name="Smith C.D."/>
            <person name="Weinstock G.M."/>
            <person name="Gerardo N.M."/>
            <person name="Currie C.R."/>
        </authorList>
    </citation>
    <scope>NUCLEOTIDE SEQUENCE [LARGE SCALE GENOMIC DNA]</scope>
</reference>
<reference evidence="2" key="2">
    <citation type="submission" date="2016-04" db="UniProtKB">
        <authorList>
            <consortium name="EnsemblMetazoa"/>
        </authorList>
    </citation>
    <scope>IDENTIFICATION</scope>
</reference>
<dbReference type="AlphaFoldDB" id="A0A158NFA4"/>
<sequence>MSIVEWASDCPLSYGASLSRARNRRPHGASRAHNARRDAPTERELTAIARRSLSEGKREENHLHLRSRRSRLLRFYATLLLLVALARDRPATNGADAHRTPHVALLQTDPLFVTILLDLLSHLMSRDSDGSESEK</sequence>
<gene>
    <name evidence="2" type="primary">105619296</name>
</gene>
<feature type="compositionally biased region" description="Basic residues" evidence="1">
    <location>
        <begin position="21"/>
        <end position="34"/>
    </location>
</feature>
<dbReference type="EnsemblMetazoa" id="XM_012200822.1">
    <property type="protein sequence ID" value="XP_012056212.1"/>
    <property type="gene ID" value="LOC105619296"/>
</dbReference>
<feature type="region of interest" description="Disordered" evidence="1">
    <location>
        <begin position="18"/>
        <end position="44"/>
    </location>
</feature>
<dbReference type="InParanoid" id="A0A158NFA4"/>
<organism evidence="2 3">
    <name type="scientific">Atta cephalotes</name>
    <name type="common">Leafcutter ant</name>
    <dbReference type="NCBI Taxonomy" id="12957"/>
    <lineage>
        <taxon>Eukaryota</taxon>
        <taxon>Metazoa</taxon>
        <taxon>Ecdysozoa</taxon>
        <taxon>Arthropoda</taxon>
        <taxon>Hexapoda</taxon>
        <taxon>Insecta</taxon>
        <taxon>Pterygota</taxon>
        <taxon>Neoptera</taxon>
        <taxon>Endopterygota</taxon>
        <taxon>Hymenoptera</taxon>
        <taxon>Apocrita</taxon>
        <taxon>Aculeata</taxon>
        <taxon>Formicoidea</taxon>
        <taxon>Formicidae</taxon>
        <taxon>Myrmicinae</taxon>
        <taxon>Atta</taxon>
    </lineage>
</organism>
<evidence type="ECO:0000256" key="1">
    <source>
        <dbReference type="SAM" id="MobiDB-lite"/>
    </source>
</evidence>
<feature type="compositionally biased region" description="Basic and acidic residues" evidence="1">
    <location>
        <begin position="35"/>
        <end position="44"/>
    </location>
</feature>
<proteinExistence type="predicted"/>
<dbReference type="KEGG" id="acep:105619296"/>